<keyword evidence="2" id="KW-1185">Reference proteome</keyword>
<evidence type="ECO:0000313" key="1">
    <source>
        <dbReference type="EMBL" id="PON60268.1"/>
    </source>
</evidence>
<name>A0A2P5CGW2_PARAD</name>
<sequence length="63" mass="6664">MENSKKGLLSFKHGIHLSKGQCPKATKELDPIRHAVVDSALNSIRPSLPVASKASPLASASRS</sequence>
<gene>
    <name evidence="1" type="ORF">PanWU01x14_154400</name>
</gene>
<comment type="caution">
    <text evidence="1">The sequence shown here is derived from an EMBL/GenBank/DDBJ whole genome shotgun (WGS) entry which is preliminary data.</text>
</comment>
<reference evidence="2" key="1">
    <citation type="submission" date="2016-06" db="EMBL/GenBank/DDBJ databases">
        <title>Parallel loss of symbiosis genes in relatives of nitrogen-fixing non-legume Parasponia.</title>
        <authorList>
            <person name="Van Velzen R."/>
            <person name="Holmer R."/>
            <person name="Bu F."/>
            <person name="Rutten L."/>
            <person name="Van Zeijl A."/>
            <person name="Liu W."/>
            <person name="Santuari L."/>
            <person name="Cao Q."/>
            <person name="Sharma T."/>
            <person name="Shen D."/>
            <person name="Roswanjaya Y."/>
            <person name="Wardhani T."/>
            <person name="Kalhor M.S."/>
            <person name="Jansen J."/>
            <person name="Van den Hoogen J."/>
            <person name="Gungor B."/>
            <person name="Hartog M."/>
            <person name="Hontelez J."/>
            <person name="Verver J."/>
            <person name="Yang W.-C."/>
            <person name="Schijlen E."/>
            <person name="Repin R."/>
            <person name="Schilthuizen M."/>
            <person name="Schranz E."/>
            <person name="Heidstra R."/>
            <person name="Miyata K."/>
            <person name="Fedorova E."/>
            <person name="Kohlen W."/>
            <person name="Bisseling T."/>
            <person name="Smit S."/>
            <person name="Geurts R."/>
        </authorList>
    </citation>
    <scope>NUCLEOTIDE SEQUENCE [LARGE SCALE GENOMIC DNA]</scope>
    <source>
        <strain evidence="2">cv. WU1-14</strain>
    </source>
</reference>
<dbReference type="EMBL" id="JXTB01000132">
    <property type="protein sequence ID" value="PON60268.1"/>
    <property type="molecule type" value="Genomic_DNA"/>
</dbReference>
<accession>A0A2P5CGW2</accession>
<dbReference type="Proteomes" id="UP000237105">
    <property type="component" value="Unassembled WGS sequence"/>
</dbReference>
<protein>
    <submittedName>
        <fullName evidence="1">Uncharacterized protein</fullName>
    </submittedName>
</protein>
<dbReference type="AlphaFoldDB" id="A0A2P5CGW2"/>
<proteinExistence type="predicted"/>
<evidence type="ECO:0000313" key="2">
    <source>
        <dbReference type="Proteomes" id="UP000237105"/>
    </source>
</evidence>
<dbReference type="OrthoDB" id="10443999at2759"/>
<organism evidence="1 2">
    <name type="scientific">Parasponia andersonii</name>
    <name type="common">Sponia andersonii</name>
    <dbReference type="NCBI Taxonomy" id="3476"/>
    <lineage>
        <taxon>Eukaryota</taxon>
        <taxon>Viridiplantae</taxon>
        <taxon>Streptophyta</taxon>
        <taxon>Embryophyta</taxon>
        <taxon>Tracheophyta</taxon>
        <taxon>Spermatophyta</taxon>
        <taxon>Magnoliopsida</taxon>
        <taxon>eudicotyledons</taxon>
        <taxon>Gunneridae</taxon>
        <taxon>Pentapetalae</taxon>
        <taxon>rosids</taxon>
        <taxon>fabids</taxon>
        <taxon>Rosales</taxon>
        <taxon>Cannabaceae</taxon>
        <taxon>Parasponia</taxon>
    </lineage>
</organism>